<accession>A0A5C5UAN6</accession>
<proteinExistence type="predicted"/>
<protein>
    <submittedName>
        <fullName evidence="1">Uncharacterized protein</fullName>
    </submittedName>
</protein>
<organism evidence="1 2">
    <name type="scientific">Corynebacterium canis</name>
    <dbReference type="NCBI Taxonomy" id="679663"/>
    <lineage>
        <taxon>Bacteria</taxon>
        <taxon>Bacillati</taxon>
        <taxon>Actinomycetota</taxon>
        <taxon>Actinomycetes</taxon>
        <taxon>Mycobacteriales</taxon>
        <taxon>Corynebacteriaceae</taxon>
        <taxon>Corynebacterium</taxon>
    </lineage>
</organism>
<comment type="caution">
    <text evidence="1">The sequence shown here is derived from an EMBL/GenBank/DDBJ whole genome shotgun (WGS) entry which is preliminary data.</text>
</comment>
<dbReference type="RefSeq" id="WP_146325151.1">
    <property type="nucleotide sequence ID" value="NZ_BAABLR010000068.1"/>
</dbReference>
<gene>
    <name evidence="1" type="ORF">FRX94_10035</name>
</gene>
<keyword evidence="2" id="KW-1185">Reference proteome</keyword>
<sequence length="121" mass="13756">MVKEYVEELYLYSSAAQAEKFGKLLLSKLREEAFPGGNIGALVTFPSSDEFGVIESWNSLYTASADDPEYILTKTEFKIRTTDVDQCPDELSMLVYAKIRDLMGHFPRVEYFSLFSESAEE</sequence>
<dbReference type="Proteomes" id="UP000320791">
    <property type="component" value="Unassembled WGS sequence"/>
</dbReference>
<dbReference type="AlphaFoldDB" id="A0A5C5UAN6"/>
<dbReference type="EMBL" id="VOHM01000023">
    <property type="protein sequence ID" value="TWT23066.1"/>
    <property type="molecule type" value="Genomic_DNA"/>
</dbReference>
<evidence type="ECO:0000313" key="2">
    <source>
        <dbReference type="Proteomes" id="UP000320791"/>
    </source>
</evidence>
<evidence type="ECO:0000313" key="1">
    <source>
        <dbReference type="EMBL" id="TWT23066.1"/>
    </source>
</evidence>
<reference evidence="1 2" key="1">
    <citation type="submission" date="2019-08" db="EMBL/GenBank/DDBJ databases">
        <authorList>
            <person name="Lei W."/>
        </authorList>
    </citation>
    <scope>NUCLEOTIDE SEQUENCE [LARGE SCALE GENOMIC DNA]</scope>
    <source>
        <strain evidence="1 2">CCUG 58627</strain>
    </source>
</reference>
<name>A0A5C5UAN6_9CORY</name>